<keyword evidence="13" id="KW-1185">Reference proteome</keyword>
<dbReference type="Proteomes" id="UP001190002">
    <property type="component" value="Unassembled WGS sequence"/>
</dbReference>
<evidence type="ECO:0000256" key="4">
    <source>
        <dbReference type="ARBA" id="ARBA00022801"/>
    </source>
</evidence>
<evidence type="ECO:0000256" key="3">
    <source>
        <dbReference type="ARBA" id="ARBA00022723"/>
    </source>
</evidence>
<keyword evidence="4 9" id="KW-0378">Hydrolase</keyword>
<evidence type="ECO:0000313" key="11">
    <source>
        <dbReference type="EMBL" id="CAJ0874505.1"/>
    </source>
</evidence>
<feature type="binding site" evidence="9">
    <location>
        <position position="55"/>
    </location>
    <ligand>
        <name>Zn(2+)</name>
        <dbReference type="ChEBI" id="CHEBI:29105"/>
        <label>2</label>
    </ligand>
</feature>
<comment type="cofactor">
    <cofactor evidence="9">
        <name>Zn(2+)</name>
        <dbReference type="ChEBI" id="CHEBI:29105"/>
    </cofactor>
    <text evidence="9">Binds 2 zinc ions per subunit.</text>
</comment>
<proteinExistence type="inferred from homology"/>
<feature type="binding site" evidence="9">
    <location>
        <position position="49"/>
    </location>
    <ligand>
        <name>Zn(2+)</name>
        <dbReference type="ChEBI" id="CHEBI:29105"/>
        <label>1</label>
    </ligand>
</feature>
<dbReference type="NCBIfam" id="TIGR03035">
    <property type="entry name" value="trp_arylform"/>
    <property type="match status" value="1"/>
</dbReference>
<keyword evidence="5 9" id="KW-0862">Zinc</keyword>
<evidence type="ECO:0000313" key="12">
    <source>
        <dbReference type="Proteomes" id="UP001190002"/>
    </source>
</evidence>
<comment type="subunit">
    <text evidence="2 9">Homodimer.</text>
</comment>
<evidence type="ECO:0000256" key="6">
    <source>
        <dbReference type="ARBA" id="ARBA00023079"/>
    </source>
</evidence>
<dbReference type="InterPro" id="IPR007325">
    <property type="entry name" value="KFase/CYL"/>
</dbReference>
<feature type="binding site" evidence="9">
    <location>
        <position position="175"/>
    </location>
    <ligand>
        <name>Zn(2+)</name>
        <dbReference type="ChEBI" id="CHEBI:29105"/>
        <label>1</label>
    </ligand>
</feature>
<dbReference type="EMBL" id="CAUDKV010000010">
    <property type="protein sequence ID" value="CAJ0874505.1"/>
    <property type="molecule type" value="Genomic_DNA"/>
</dbReference>
<dbReference type="InterPro" id="IPR017484">
    <property type="entry name" value="Kynurenine_formamidase_bac"/>
</dbReference>
<comment type="function">
    <text evidence="1 9">Catalyzes the hydrolysis of N-formyl-L-kynurenine to L-kynurenine, the second step in the kynurenine pathway of tryptophan degradation.</text>
</comment>
<dbReference type="FunFam" id="3.50.30.50:FF:000001">
    <property type="entry name" value="Kynurenine formamidase"/>
    <property type="match status" value="1"/>
</dbReference>
<feature type="active site" description="Proton donor/acceptor" evidence="9">
    <location>
        <position position="59"/>
    </location>
</feature>
<accession>A0AAD2EGV0</accession>
<comment type="similarity">
    <text evidence="9">Belongs to the Cyclase 1 superfamily. KynB family.</text>
</comment>
<protein>
    <recommendedName>
        <fullName evidence="9">Kynurenine formamidase</fullName>
        <shortName evidence="9">KFA</shortName>
        <shortName evidence="9">KFase</shortName>
        <ecNumber evidence="9">3.5.1.9</ecNumber>
    </recommendedName>
    <alternativeName>
        <fullName evidence="9">Arylformamidase</fullName>
    </alternativeName>
    <alternativeName>
        <fullName evidence="9">N-formylkynurenine formamidase</fullName>
        <shortName evidence="9">FKF</shortName>
    </alternativeName>
</protein>
<dbReference type="Pfam" id="PF04199">
    <property type="entry name" value="Cyclase"/>
    <property type="match status" value="1"/>
</dbReference>
<dbReference type="InterPro" id="IPR037175">
    <property type="entry name" value="KFase_sf"/>
</dbReference>
<evidence type="ECO:0000256" key="9">
    <source>
        <dbReference type="HAMAP-Rule" id="MF_01969"/>
    </source>
</evidence>
<keyword evidence="3 9" id="KW-0479">Metal-binding</keyword>
<sequence length="212" mass="22677">MERTLWDISPALSPATPTWPGDTPFSQEIAWKLEGDCPVNVGRITLSPHTGAHADAPLHYRADGAAIGQVALDAYLGPCRVIHCVGVARVEPEHVRDALAHPSPTPPRVLLRTYAQMPQTTWDDHFAAVAPETIELLAAHGVKLVGVDTASLDPQTSKTMDAHHAVGRHGLAILEGLVLDEVPAGDYELIALPLKFATLDASPVRAVLRSLP</sequence>
<dbReference type="SUPFAM" id="SSF102198">
    <property type="entry name" value="Putative cyclase"/>
    <property type="match status" value="1"/>
</dbReference>
<dbReference type="GO" id="GO:0004061">
    <property type="term" value="F:arylformamidase activity"/>
    <property type="evidence" value="ECO:0007669"/>
    <property type="project" value="UniProtKB-UniRule"/>
</dbReference>
<feature type="binding site" evidence="9">
    <location>
        <position position="163"/>
    </location>
    <ligand>
        <name>Zn(2+)</name>
        <dbReference type="ChEBI" id="CHEBI:29105"/>
        <label>2</label>
    </ligand>
</feature>
<dbReference type="Gene3D" id="3.50.30.50">
    <property type="entry name" value="Putative cyclase"/>
    <property type="match status" value="1"/>
</dbReference>
<feature type="binding site" evidence="9">
    <location>
        <position position="55"/>
    </location>
    <ligand>
        <name>Zn(2+)</name>
        <dbReference type="ChEBI" id="CHEBI:29105"/>
        <label>1</label>
    </ligand>
</feature>
<feature type="binding site" evidence="9">
    <location>
        <position position="53"/>
    </location>
    <ligand>
        <name>Zn(2+)</name>
        <dbReference type="ChEBI" id="CHEBI:29105"/>
        <label>1</label>
    </ligand>
</feature>
<evidence type="ECO:0000256" key="2">
    <source>
        <dbReference type="ARBA" id="ARBA00011738"/>
    </source>
</evidence>
<dbReference type="Proteomes" id="UP001190452">
    <property type="component" value="Unassembled WGS sequence"/>
</dbReference>
<comment type="catalytic activity">
    <reaction evidence="7 9">
        <text>N-formyl-L-kynurenine + H2O = L-kynurenine + formate + H(+)</text>
        <dbReference type="Rhea" id="RHEA:13009"/>
        <dbReference type="ChEBI" id="CHEBI:15377"/>
        <dbReference type="ChEBI" id="CHEBI:15378"/>
        <dbReference type="ChEBI" id="CHEBI:15740"/>
        <dbReference type="ChEBI" id="CHEBI:57959"/>
        <dbReference type="ChEBI" id="CHEBI:58629"/>
        <dbReference type="EC" id="3.5.1.9"/>
    </reaction>
</comment>
<name>A0AAD2EGV0_9RALS</name>
<feature type="binding site" evidence="9">
    <location>
        <position position="175"/>
    </location>
    <ligand>
        <name>Zn(2+)</name>
        <dbReference type="ChEBI" id="CHEBI:29105"/>
        <label>2</label>
    </ligand>
</feature>
<dbReference type="GO" id="GO:0008270">
    <property type="term" value="F:zinc ion binding"/>
    <property type="evidence" value="ECO:0007669"/>
    <property type="project" value="UniProtKB-UniRule"/>
</dbReference>
<dbReference type="EMBL" id="CATVXE010000010">
    <property type="protein sequence ID" value="CAJ0684502.1"/>
    <property type="molecule type" value="Genomic_DNA"/>
</dbReference>
<evidence type="ECO:0000256" key="7">
    <source>
        <dbReference type="ARBA" id="ARBA00048496"/>
    </source>
</evidence>
<dbReference type="PANTHER" id="PTHR31118:SF32">
    <property type="entry name" value="KYNURENINE FORMAMIDASE"/>
    <property type="match status" value="1"/>
</dbReference>
<reference evidence="10 13" key="1">
    <citation type="submission" date="2023-07" db="EMBL/GenBank/DDBJ databases">
        <authorList>
            <person name="Peeters C."/>
        </authorList>
    </citation>
    <scope>NUCLEOTIDE SEQUENCE</scope>
    <source>
        <strain evidence="11 13">R-77569</strain>
        <strain evidence="10">R-77591</strain>
    </source>
</reference>
<evidence type="ECO:0000256" key="8">
    <source>
        <dbReference type="ARBA" id="ARBA00060547"/>
    </source>
</evidence>
<dbReference type="EC" id="3.5.1.9" evidence="9"/>
<comment type="caution">
    <text evidence="10">The sequence shown here is derived from an EMBL/GenBank/DDBJ whole genome shotgun (WGS) entry which is preliminary data.</text>
</comment>
<gene>
    <name evidence="9 10" type="primary">kynB</name>
    <name evidence="11" type="ORF">R77569_02623</name>
    <name evidence="10" type="ORF">R77591_02517</name>
</gene>
<dbReference type="RefSeq" id="WP_063392999.1">
    <property type="nucleotide sequence ID" value="NZ_CATVWW010000002.1"/>
</dbReference>
<evidence type="ECO:0000313" key="10">
    <source>
        <dbReference type="EMBL" id="CAJ0684502.1"/>
    </source>
</evidence>
<dbReference type="PANTHER" id="PTHR31118">
    <property type="entry name" value="CYCLASE-LIKE PROTEIN 2"/>
    <property type="match status" value="1"/>
</dbReference>
<dbReference type="GO" id="GO:0004328">
    <property type="term" value="F:formamidase activity"/>
    <property type="evidence" value="ECO:0007669"/>
    <property type="project" value="InterPro"/>
</dbReference>
<evidence type="ECO:0000256" key="5">
    <source>
        <dbReference type="ARBA" id="ARBA00022833"/>
    </source>
</evidence>
<keyword evidence="6 9" id="KW-0823">Tryptophan catabolism</keyword>
<dbReference type="HAMAP" id="MF_01969">
    <property type="entry name" value="KynB"/>
    <property type="match status" value="1"/>
</dbReference>
<comment type="pathway">
    <text evidence="8 9">Amino-acid degradation; L-tryptophan degradation via kynurenine pathway; L-kynurenine from L-tryptophan: step 2/2.</text>
</comment>
<dbReference type="AlphaFoldDB" id="A0AAD2EGV0"/>
<evidence type="ECO:0000313" key="13">
    <source>
        <dbReference type="Proteomes" id="UP001190452"/>
    </source>
</evidence>
<dbReference type="GO" id="GO:0019441">
    <property type="term" value="P:L-tryptophan catabolic process to kynurenine"/>
    <property type="evidence" value="ECO:0007669"/>
    <property type="project" value="UniProtKB-UniRule"/>
</dbReference>
<feature type="binding site" evidence="9">
    <location>
        <position position="19"/>
    </location>
    <ligand>
        <name>substrate</name>
    </ligand>
</feature>
<organism evidence="10 12">
    <name type="scientific">Ralstonia mannitolilytica</name>
    <dbReference type="NCBI Taxonomy" id="105219"/>
    <lineage>
        <taxon>Bacteria</taxon>
        <taxon>Pseudomonadati</taxon>
        <taxon>Pseudomonadota</taxon>
        <taxon>Betaproteobacteria</taxon>
        <taxon>Burkholderiales</taxon>
        <taxon>Burkholderiaceae</taxon>
        <taxon>Ralstonia</taxon>
    </lineage>
</organism>
<evidence type="ECO:0000256" key="1">
    <source>
        <dbReference type="ARBA" id="ARBA00002204"/>
    </source>
</evidence>